<reference evidence="9 10" key="1">
    <citation type="journal article" date="2018" name="Sci. Rep.">
        <title>Genomic signatures of local adaptation to the degree of environmental predictability in rotifers.</title>
        <authorList>
            <person name="Franch-Gras L."/>
            <person name="Hahn C."/>
            <person name="Garcia-Roger E.M."/>
            <person name="Carmona M.J."/>
            <person name="Serra M."/>
            <person name="Gomez A."/>
        </authorList>
    </citation>
    <scope>NUCLEOTIDE SEQUENCE [LARGE SCALE GENOMIC DNA]</scope>
    <source>
        <strain evidence="9">HYR1</strain>
    </source>
</reference>
<dbReference type="InterPro" id="IPR019373">
    <property type="entry name" value="Ribosomal_mL51"/>
</dbReference>
<dbReference type="PANTHER" id="PTHR13409">
    <property type="entry name" value="MITOCHONDRIAL 39S RIBOSOMAL PROTEIN L51"/>
    <property type="match status" value="1"/>
</dbReference>
<evidence type="ECO:0000256" key="3">
    <source>
        <dbReference type="ARBA" id="ARBA00022946"/>
    </source>
</evidence>
<sequence>MIRMWSNTFQIMVNKPTYCFNLTRGYKTRGEYFRNIGYEYNKVYKGGLLPRLDPKDDSIPIPMPIFKSKKSWSEKKATFGQNDYIDILGDGSVNPVDLINGPKWLVGFRGNELQRLSRQLRFEGSQIRAKNSNKFHEINKRIKYLMWRYNHKFGGLKK</sequence>
<comment type="subcellular location">
    <subcellularLocation>
        <location evidence="1">Mitochondrion</location>
    </subcellularLocation>
</comment>
<evidence type="ECO:0000256" key="4">
    <source>
        <dbReference type="ARBA" id="ARBA00022980"/>
    </source>
</evidence>
<dbReference type="GO" id="GO:0003735">
    <property type="term" value="F:structural constituent of ribosome"/>
    <property type="evidence" value="ECO:0007669"/>
    <property type="project" value="InterPro"/>
</dbReference>
<keyword evidence="3" id="KW-0809">Transit peptide</keyword>
<gene>
    <name evidence="9" type="ORF">BpHYR1_037444</name>
</gene>
<proteinExistence type="inferred from homology"/>
<dbReference type="AlphaFoldDB" id="A0A3M7SFH6"/>
<dbReference type="GO" id="GO:0005762">
    <property type="term" value="C:mitochondrial large ribosomal subunit"/>
    <property type="evidence" value="ECO:0007669"/>
    <property type="project" value="TreeGrafter"/>
</dbReference>
<comment type="similarity">
    <text evidence="2">Belongs to the mitochondrion-specific ribosomal protein mL51 family.</text>
</comment>
<keyword evidence="10" id="KW-1185">Reference proteome</keyword>
<dbReference type="Proteomes" id="UP000276133">
    <property type="component" value="Unassembled WGS sequence"/>
</dbReference>
<keyword evidence="4" id="KW-0689">Ribosomal protein</keyword>
<keyword evidence="6" id="KW-0687">Ribonucleoprotein</keyword>
<evidence type="ECO:0000256" key="8">
    <source>
        <dbReference type="ARBA" id="ARBA00035419"/>
    </source>
</evidence>
<dbReference type="GO" id="GO:0006412">
    <property type="term" value="P:translation"/>
    <property type="evidence" value="ECO:0007669"/>
    <property type="project" value="TreeGrafter"/>
</dbReference>
<dbReference type="STRING" id="10195.A0A3M7SFH6"/>
<protein>
    <recommendedName>
        <fullName evidence="7">Large ribosomal subunit protein mL51</fullName>
    </recommendedName>
    <alternativeName>
        <fullName evidence="8">39S ribosomal protein L51, mitochondrial</fullName>
    </alternativeName>
</protein>
<evidence type="ECO:0000256" key="2">
    <source>
        <dbReference type="ARBA" id="ARBA00010972"/>
    </source>
</evidence>
<evidence type="ECO:0000256" key="5">
    <source>
        <dbReference type="ARBA" id="ARBA00023128"/>
    </source>
</evidence>
<evidence type="ECO:0000313" key="9">
    <source>
        <dbReference type="EMBL" id="RNA34469.1"/>
    </source>
</evidence>
<dbReference type="OrthoDB" id="10059330at2759"/>
<comment type="caution">
    <text evidence="9">The sequence shown here is derived from an EMBL/GenBank/DDBJ whole genome shotgun (WGS) entry which is preliminary data.</text>
</comment>
<name>A0A3M7SFH6_BRAPC</name>
<evidence type="ECO:0000256" key="6">
    <source>
        <dbReference type="ARBA" id="ARBA00023274"/>
    </source>
</evidence>
<evidence type="ECO:0000256" key="1">
    <source>
        <dbReference type="ARBA" id="ARBA00004173"/>
    </source>
</evidence>
<organism evidence="9 10">
    <name type="scientific">Brachionus plicatilis</name>
    <name type="common">Marine rotifer</name>
    <name type="synonym">Brachionus muelleri</name>
    <dbReference type="NCBI Taxonomy" id="10195"/>
    <lineage>
        <taxon>Eukaryota</taxon>
        <taxon>Metazoa</taxon>
        <taxon>Spiralia</taxon>
        <taxon>Gnathifera</taxon>
        <taxon>Rotifera</taxon>
        <taxon>Eurotatoria</taxon>
        <taxon>Monogononta</taxon>
        <taxon>Pseudotrocha</taxon>
        <taxon>Ploima</taxon>
        <taxon>Brachionidae</taxon>
        <taxon>Brachionus</taxon>
    </lineage>
</organism>
<accession>A0A3M7SFH6</accession>
<dbReference type="EMBL" id="REGN01001474">
    <property type="protein sequence ID" value="RNA34469.1"/>
    <property type="molecule type" value="Genomic_DNA"/>
</dbReference>
<keyword evidence="5" id="KW-0496">Mitochondrion</keyword>
<dbReference type="PANTHER" id="PTHR13409:SF0">
    <property type="entry name" value="LARGE RIBOSOMAL SUBUNIT PROTEIN ML51"/>
    <property type="match status" value="1"/>
</dbReference>
<evidence type="ECO:0000313" key="10">
    <source>
        <dbReference type="Proteomes" id="UP000276133"/>
    </source>
</evidence>
<dbReference type="Pfam" id="PF10244">
    <property type="entry name" value="MRP-L51"/>
    <property type="match status" value="1"/>
</dbReference>
<evidence type="ECO:0000256" key="7">
    <source>
        <dbReference type="ARBA" id="ARBA00035182"/>
    </source>
</evidence>